<evidence type="ECO:0000256" key="11">
    <source>
        <dbReference type="ARBA" id="ARBA00023180"/>
    </source>
</evidence>
<evidence type="ECO:0000259" key="17">
    <source>
        <dbReference type="PROSITE" id="PS01186"/>
    </source>
</evidence>
<dbReference type="InterPro" id="IPR038578">
    <property type="entry name" value="GT29-like_sf"/>
</dbReference>
<feature type="domain" description="EGF-like" evidence="16 17">
    <location>
        <begin position="256"/>
        <end position="267"/>
    </location>
</feature>
<dbReference type="PANTHER" id="PTHR46059">
    <property type="entry name" value="BETA-GALACTOSIDE ALPHA-2,6-SIALYLTRANSFERASE"/>
    <property type="match status" value="1"/>
</dbReference>
<dbReference type="InterPro" id="IPR001675">
    <property type="entry name" value="Glyco_trans_29"/>
</dbReference>
<keyword evidence="19" id="KW-1185">Reference proteome</keyword>
<dbReference type="CDD" id="cd19952">
    <property type="entry name" value="GT29"/>
    <property type="match status" value="1"/>
</dbReference>
<comment type="subcellular location">
    <subcellularLocation>
        <location evidence="1">Golgi apparatus</location>
        <location evidence="1">Golgi stack membrane</location>
        <topology evidence="1">Single-pass type II membrane protein</topology>
    </subcellularLocation>
</comment>
<dbReference type="Proteomes" id="UP000660262">
    <property type="component" value="Unassembled WGS sequence"/>
</dbReference>
<keyword evidence="7 15" id="KW-1133">Transmembrane helix</keyword>
<dbReference type="PROSITE" id="PS01186">
    <property type="entry name" value="EGF_2"/>
    <property type="match status" value="1"/>
</dbReference>
<comment type="caution">
    <text evidence="18">The sequence shown here is derived from an EMBL/GenBank/DDBJ whole genome shotgun (WGS) entry which is preliminary data.</text>
</comment>
<accession>A0A830H960</accession>
<proteinExistence type="inferred from homology"/>
<dbReference type="PROSITE" id="PS00022">
    <property type="entry name" value="EGF_1"/>
    <property type="match status" value="1"/>
</dbReference>
<reference evidence="18" key="1">
    <citation type="submission" date="2020-10" db="EMBL/GenBank/DDBJ databases">
        <title>Unveiling of a novel bifunctional photoreceptor, Dualchrome1, isolated from a cosmopolitan green alga.</title>
        <authorList>
            <person name="Suzuki S."/>
            <person name="Kawachi M."/>
        </authorList>
    </citation>
    <scope>NUCLEOTIDE SEQUENCE</scope>
    <source>
        <strain evidence="18">NIES 2893</strain>
    </source>
</reference>
<dbReference type="EMBL" id="BNJQ01000006">
    <property type="protein sequence ID" value="GHP03826.1"/>
    <property type="molecule type" value="Genomic_DNA"/>
</dbReference>
<evidence type="ECO:0000256" key="14">
    <source>
        <dbReference type="SAM" id="MobiDB-lite"/>
    </source>
</evidence>
<dbReference type="Gene3D" id="2.60.120.260">
    <property type="entry name" value="Galactose-binding domain-like"/>
    <property type="match status" value="1"/>
</dbReference>
<keyword evidence="11" id="KW-0325">Glycoprotein</keyword>
<evidence type="ECO:0000256" key="4">
    <source>
        <dbReference type="ARBA" id="ARBA00022679"/>
    </source>
</evidence>
<feature type="region of interest" description="Disordered" evidence="14">
    <location>
        <begin position="200"/>
        <end position="244"/>
    </location>
</feature>
<evidence type="ECO:0000256" key="5">
    <source>
        <dbReference type="ARBA" id="ARBA00022692"/>
    </source>
</evidence>
<evidence type="ECO:0000256" key="9">
    <source>
        <dbReference type="ARBA" id="ARBA00023136"/>
    </source>
</evidence>
<dbReference type="GO" id="GO:0032580">
    <property type="term" value="C:Golgi cisterna membrane"/>
    <property type="evidence" value="ECO:0007669"/>
    <property type="project" value="UniProtKB-SubCell"/>
</dbReference>
<evidence type="ECO:0000313" key="18">
    <source>
        <dbReference type="EMBL" id="GHP03826.1"/>
    </source>
</evidence>
<protein>
    <recommendedName>
        <fullName evidence="13">beta-galactoside alpha-(2,6)-sialyltransferase</fullName>
        <ecNumber evidence="13">2.4.3.1</ecNumber>
    </recommendedName>
</protein>
<dbReference type="Gene3D" id="3.90.1480.20">
    <property type="entry name" value="Glycosyl transferase family 29"/>
    <property type="match status" value="1"/>
</dbReference>
<keyword evidence="8" id="KW-0333">Golgi apparatus</keyword>
<evidence type="ECO:0000256" key="6">
    <source>
        <dbReference type="ARBA" id="ARBA00022968"/>
    </source>
</evidence>
<dbReference type="Pfam" id="PF00777">
    <property type="entry name" value="Glyco_transf_29"/>
    <property type="match status" value="1"/>
</dbReference>
<dbReference type="GO" id="GO:0003835">
    <property type="term" value="F:beta-galactoside alpha-2,6-sialyltransferase activity"/>
    <property type="evidence" value="ECO:0007669"/>
    <property type="project" value="UniProtKB-EC"/>
</dbReference>
<evidence type="ECO:0000256" key="8">
    <source>
        <dbReference type="ARBA" id="ARBA00023034"/>
    </source>
</evidence>
<keyword evidence="3 18" id="KW-0328">Glycosyltransferase</keyword>
<gene>
    <name evidence="18" type="ORF">PPROV_000258000</name>
</gene>
<dbReference type="PANTHER" id="PTHR46059:SF1">
    <property type="entry name" value="BETA-GALACTOSIDE ALPHA-2,6-SIALYLTRANSFERASE"/>
    <property type="match status" value="1"/>
</dbReference>
<sequence length="597" mass="63287">MADLAIRGRLPRGNINLASTALGGPGADPAGSALDNASLPILGPSASLKTKPATYLSTYRAPLIVVLGLAMYLTLIGPFMPRGKNAAPVPLRALNAAPSASASASASAADTVAQLTPPSYASSTPRTQAQTTTAIAQAPLSATATAAAVIRNTFAHVRGGAAAHAPPPQQETSSTPLSSSSSSSTANQPIALHQGQGFDLVDVNTPNDQQQQHGDENGDSAEGSADPERDALERSTDASSCTPRCTQHGTCVDGQCKCAVPYFGPGCSLVKDIPLELRPGPMLNLSFGFDGEMSVSKSGLDKRNRKLTVLLPGKQDDPDGGFRTLAEGKVFDALREISPPNDLLRSQVHAKCAIVGSSGIVLSYEHGEEIDAHDMVMRFNSAPAKGFEKHVGSKTTHRITNTQNWGFHESSSELLLIHFRAVSALKGLFWNADQIKTNGKHRIPNPLVAFDPEFVEYIAHSLSFMATSGLYGILIAIQTCASVSLYGFQVSTNHGVPYHYYDLCDVPANVGRDGAEWYVVKALVEHGYAKFAEPCIVECHAGEGDCEVCKQTQGFTPVPFSTDHCDPHRVSQGHLVVPWRREREARRSGGHGGHGRG</sequence>
<feature type="compositionally biased region" description="Low complexity" evidence="14">
    <location>
        <begin position="172"/>
        <end position="185"/>
    </location>
</feature>
<organism evidence="18 19">
    <name type="scientific">Pycnococcus provasolii</name>
    <dbReference type="NCBI Taxonomy" id="41880"/>
    <lineage>
        <taxon>Eukaryota</taxon>
        <taxon>Viridiplantae</taxon>
        <taxon>Chlorophyta</taxon>
        <taxon>Pseudoscourfieldiophyceae</taxon>
        <taxon>Pseudoscourfieldiales</taxon>
        <taxon>Pycnococcaceae</taxon>
        <taxon>Pycnococcus</taxon>
    </lineage>
</organism>
<comment type="catalytic activity">
    <reaction evidence="12">
        <text>a beta-D-galactoside + CMP-N-acetyl-beta-neuraminate = an N-acetyl-alpha-neuraminyl-(2-&gt;6)-beta-D-galactosyl derivative + CMP + H(+)</text>
        <dbReference type="Rhea" id="RHEA:52104"/>
        <dbReference type="ChEBI" id="CHEBI:15378"/>
        <dbReference type="ChEBI" id="CHEBI:28034"/>
        <dbReference type="ChEBI" id="CHEBI:57812"/>
        <dbReference type="ChEBI" id="CHEBI:60377"/>
        <dbReference type="ChEBI" id="CHEBI:136398"/>
        <dbReference type="EC" id="2.4.3.1"/>
    </reaction>
</comment>
<feature type="transmembrane region" description="Helical" evidence="15">
    <location>
        <begin position="61"/>
        <end position="80"/>
    </location>
</feature>
<keyword evidence="5 15" id="KW-0812">Transmembrane</keyword>
<evidence type="ECO:0000256" key="13">
    <source>
        <dbReference type="ARBA" id="ARBA00034329"/>
    </source>
</evidence>
<comment type="similarity">
    <text evidence="2">Belongs to the glycosyltransferase 29 family.</text>
</comment>
<keyword evidence="9 15" id="KW-0472">Membrane</keyword>
<keyword evidence="6" id="KW-0735">Signal-anchor</keyword>
<keyword evidence="10" id="KW-1015">Disulfide bond</keyword>
<name>A0A830H960_9CHLO</name>
<dbReference type="EC" id="2.4.3.1" evidence="13"/>
<dbReference type="InterPro" id="IPR000742">
    <property type="entry name" value="EGF"/>
</dbReference>
<evidence type="ECO:0000256" key="15">
    <source>
        <dbReference type="SAM" id="Phobius"/>
    </source>
</evidence>
<evidence type="ECO:0000256" key="7">
    <source>
        <dbReference type="ARBA" id="ARBA00022989"/>
    </source>
</evidence>
<feature type="region of interest" description="Disordered" evidence="14">
    <location>
        <begin position="160"/>
        <end position="187"/>
    </location>
</feature>
<feature type="compositionally biased region" description="Basic and acidic residues" evidence="14">
    <location>
        <begin position="226"/>
        <end position="236"/>
    </location>
</feature>
<dbReference type="OrthoDB" id="10264956at2759"/>
<evidence type="ECO:0000256" key="3">
    <source>
        <dbReference type="ARBA" id="ARBA00022676"/>
    </source>
</evidence>
<evidence type="ECO:0000313" key="19">
    <source>
        <dbReference type="Proteomes" id="UP000660262"/>
    </source>
</evidence>
<evidence type="ECO:0000256" key="1">
    <source>
        <dbReference type="ARBA" id="ARBA00004447"/>
    </source>
</evidence>
<evidence type="ECO:0000259" key="16">
    <source>
        <dbReference type="PROSITE" id="PS00022"/>
    </source>
</evidence>
<evidence type="ECO:0000256" key="2">
    <source>
        <dbReference type="ARBA" id="ARBA00006003"/>
    </source>
</evidence>
<evidence type="ECO:0000256" key="12">
    <source>
        <dbReference type="ARBA" id="ARBA00034249"/>
    </source>
</evidence>
<evidence type="ECO:0000256" key="10">
    <source>
        <dbReference type="ARBA" id="ARBA00023157"/>
    </source>
</evidence>
<dbReference type="AlphaFoldDB" id="A0A830H960"/>
<keyword evidence="4 18" id="KW-0808">Transferase</keyword>